<protein>
    <recommendedName>
        <fullName evidence="3">DUF2164 domain-containing protein</fullName>
    </recommendedName>
</protein>
<dbReference type="Pfam" id="PF09932">
    <property type="entry name" value="DUF2164"/>
    <property type="match status" value="1"/>
</dbReference>
<reference evidence="1" key="2">
    <citation type="submission" date="2020-09" db="EMBL/GenBank/DDBJ databases">
        <authorList>
            <person name="Sun Q."/>
            <person name="Zhou Y."/>
        </authorList>
    </citation>
    <scope>NUCLEOTIDE SEQUENCE</scope>
    <source>
        <strain evidence="1">CGMCC 1.12698</strain>
    </source>
</reference>
<gene>
    <name evidence="1" type="ORF">GCM10007140_20390</name>
</gene>
<evidence type="ECO:0000313" key="1">
    <source>
        <dbReference type="EMBL" id="GGE70410.1"/>
    </source>
</evidence>
<name>A0A917AUD1_9BACI</name>
<dbReference type="RefSeq" id="WP_188388253.1">
    <property type="nucleotide sequence ID" value="NZ_BMFK01000001.1"/>
</dbReference>
<dbReference type="EMBL" id="BMFK01000001">
    <property type="protein sequence ID" value="GGE70410.1"/>
    <property type="molecule type" value="Genomic_DNA"/>
</dbReference>
<reference evidence="1" key="1">
    <citation type="journal article" date="2014" name="Int. J. Syst. Evol. Microbiol.">
        <title>Complete genome sequence of Corynebacterium casei LMG S-19264T (=DSM 44701T), isolated from a smear-ripened cheese.</title>
        <authorList>
            <consortium name="US DOE Joint Genome Institute (JGI-PGF)"/>
            <person name="Walter F."/>
            <person name="Albersmeier A."/>
            <person name="Kalinowski J."/>
            <person name="Ruckert C."/>
        </authorList>
    </citation>
    <scope>NUCLEOTIDE SEQUENCE</scope>
    <source>
        <strain evidence="1">CGMCC 1.12698</strain>
    </source>
</reference>
<evidence type="ECO:0008006" key="3">
    <source>
        <dbReference type="Google" id="ProtNLM"/>
    </source>
</evidence>
<dbReference type="InterPro" id="IPR018680">
    <property type="entry name" value="DUF2164"/>
</dbReference>
<accession>A0A917AUD1</accession>
<keyword evidence="2" id="KW-1185">Reference proteome</keyword>
<dbReference type="Proteomes" id="UP000605259">
    <property type="component" value="Unassembled WGS sequence"/>
</dbReference>
<evidence type="ECO:0000313" key="2">
    <source>
        <dbReference type="Proteomes" id="UP000605259"/>
    </source>
</evidence>
<sequence>MRMNLSKEEKEQVVTSVQSFFLDEYDEEISQLKAELLLEFFASKLEPYFYNKGIDDATSFVLDRFTTFEDDLYALRKRPK</sequence>
<organism evidence="1 2">
    <name type="scientific">Priestia taiwanensis</name>
    <dbReference type="NCBI Taxonomy" id="1347902"/>
    <lineage>
        <taxon>Bacteria</taxon>
        <taxon>Bacillati</taxon>
        <taxon>Bacillota</taxon>
        <taxon>Bacilli</taxon>
        <taxon>Bacillales</taxon>
        <taxon>Bacillaceae</taxon>
        <taxon>Priestia</taxon>
    </lineage>
</organism>
<comment type="caution">
    <text evidence="1">The sequence shown here is derived from an EMBL/GenBank/DDBJ whole genome shotgun (WGS) entry which is preliminary data.</text>
</comment>
<dbReference type="AlphaFoldDB" id="A0A917AUD1"/>
<proteinExistence type="predicted"/>